<evidence type="ECO:0000313" key="8">
    <source>
        <dbReference type="Proteomes" id="UP000069241"/>
    </source>
</evidence>
<evidence type="ECO:0000256" key="4">
    <source>
        <dbReference type="ARBA" id="ARBA00023136"/>
    </source>
</evidence>
<dbReference type="NCBIfam" id="TIGR00945">
    <property type="entry name" value="tatC"/>
    <property type="match status" value="1"/>
</dbReference>
<evidence type="ECO:0000256" key="5">
    <source>
        <dbReference type="HAMAP-Rule" id="MF_00902"/>
    </source>
</evidence>
<feature type="transmembrane region" description="Helical" evidence="5">
    <location>
        <begin position="66"/>
        <end position="89"/>
    </location>
</feature>
<dbReference type="AlphaFoldDB" id="A0A0X8JMN5"/>
<keyword evidence="8" id="KW-1185">Reference proteome</keyword>
<comment type="caution">
    <text evidence="5">Lacks conserved residue(s) required for the propagation of feature annotation.</text>
</comment>
<name>A0A0X8JMN5_9BACT</name>
<gene>
    <name evidence="5" type="primary">tatC</name>
    <name evidence="7" type="ORF">AXF13_09860</name>
</gene>
<organism evidence="7 8">
    <name type="scientific">Desulfovibrio fairfieldensis</name>
    <dbReference type="NCBI Taxonomy" id="44742"/>
    <lineage>
        <taxon>Bacteria</taxon>
        <taxon>Pseudomonadati</taxon>
        <taxon>Thermodesulfobacteriota</taxon>
        <taxon>Desulfovibrionia</taxon>
        <taxon>Desulfovibrionales</taxon>
        <taxon>Desulfovibrionaceae</taxon>
        <taxon>Desulfovibrio</taxon>
    </lineage>
</organism>
<proteinExistence type="inferred from homology"/>
<keyword evidence="5" id="KW-0811">Translocation</keyword>
<dbReference type="Pfam" id="PF00902">
    <property type="entry name" value="TatC"/>
    <property type="match status" value="1"/>
</dbReference>
<dbReference type="GO" id="GO:0009977">
    <property type="term" value="F:proton motive force dependent protein transmembrane transporter activity"/>
    <property type="evidence" value="ECO:0007669"/>
    <property type="project" value="TreeGrafter"/>
</dbReference>
<reference evidence="8" key="1">
    <citation type="submission" date="2016-02" db="EMBL/GenBank/DDBJ databases">
        <authorList>
            <person name="Holder M.E."/>
            <person name="Ajami N.J."/>
            <person name="Petrosino J.F."/>
        </authorList>
    </citation>
    <scope>NUCLEOTIDE SEQUENCE [LARGE SCALE GENOMIC DNA]</scope>
    <source>
        <strain evidence="8">CCUG 45958</strain>
    </source>
</reference>
<evidence type="ECO:0000256" key="3">
    <source>
        <dbReference type="ARBA" id="ARBA00022989"/>
    </source>
</evidence>
<comment type="subcellular location">
    <subcellularLocation>
        <location evidence="5">Cell membrane</location>
        <topology evidence="5">Multi-pass membrane protein</topology>
    </subcellularLocation>
    <subcellularLocation>
        <location evidence="1">Membrane</location>
        <topology evidence="1">Multi-pass membrane protein</topology>
    </subcellularLocation>
</comment>
<dbReference type="STRING" id="44742.AXF13_09860"/>
<dbReference type="PANTHER" id="PTHR30371">
    <property type="entry name" value="SEC-INDEPENDENT PROTEIN TRANSLOCASE PROTEIN TATC"/>
    <property type="match status" value="1"/>
</dbReference>
<keyword evidence="2 5" id="KW-0812">Transmembrane</keyword>
<keyword evidence="3 5" id="KW-1133">Transmembrane helix</keyword>
<dbReference type="PRINTS" id="PR01840">
    <property type="entry name" value="TATCFAMILY"/>
</dbReference>
<evidence type="ECO:0000313" key="7">
    <source>
        <dbReference type="EMBL" id="AMD91575.1"/>
    </source>
</evidence>
<dbReference type="InterPro" id="IPR019820">
    <property type="entry name" value="Sec-indep_translocase_CS"/>
</dbReference>
<feature type="transmembrane region" description="Helical" evidence="5">
    <location>
        <begin position="148"/>
        <end position="174"/>
    </location>
</feature>
<evidence type="ECO:0000256" key="2">
    <source>
        <dbReference type="ARBA" id="ARBA00022692"/>
    </source>
</evidence>
<dbReference type="InterPro" id="IPR002033">
    <property type="entry name" value="TatC"/>
</dbReference>
<dbReference type="RefSeq" id="WP_008685703.1">
    <property type="nucleotide sequence ID" value="NZ_CP014229.1"/>
</dbReference>
<evidence type="ECO:0000256" key="1">
    <source>
        <dbReference type="ARBA" id="ARBA00004141"/>
    </source>
</evidence>
<evidence type="ECO:0000256" key="6">
    <source>
        <dbReference type="SAM" id="MobiDB-lite"/>
    </source>
</evidence>
<comment type="similarity">
    <text evidence="5">Belongs to the TatC family.</text>
</comment>
<dbReference type="EMBL" id="CP014229">
    <property type="protein sequence ID" value="AMD91575.1"/>
    <property type="molecule type" value="Genomic_DNA"/>
</dbReference>
<keyword evidence="5" id="KW-0653">Protein transport</keyword>
<protein>
    <recommendedName>
        <fullName evidence="5">Sec-independent protein translocase protein TatC</fullName>
    </recommendedName>
</protein>
<dbReference type="KEGG" id="dfi:AXF13_09860"/>
<sequence>MSLMDHLGELRVRLVRCCIAVGLGFLACWAVVDPIFNALVDPLLAVLPKGSHAIYTTLPEGFFTRMYIAFVAGVFVASPVIFYQVWSFIAPGLYEEEKRYIIPVAVLSALFFMAGGAFCYFVVFPYAFSFFVSFATESIVAMPKVSDYLGFVLKLILAFGLIFEMPLFAFFLARMGLITATMMRKARRYAILAIFVVAAILTPPDVVSQLLMACPMLVLYELSILVAATFGRKKTKPESEENAENQAESDEKNAEEA</sequence>
<keyword evidence="5" id="KW-0813">Transport</keyword>
<feature type="region of interest" description="Disordered" evidence="6">
    <location>
        <begin position="234"/>
        <end position="257"/>
    </location>
</feature>
<feature type="transmembrane region" description="Helical" evidence="5">
    <location>
        <begin position="101"/>
        <end position="128"/>
    </location>
</feature>
<feature type="transmembrane region" description="Helical" evidence="5">
    <location>
        <begin position="186"/>
        <end position="204"/>
    </location>
</feature>
<comment type="function">
    <text evidence="5">Part of the twin-arginine translocation (Tat) system that transports large folded proteins containing a characteristic twin-arginine motif in their signal peptide across membranes.</text>
</comment>
<accession>A0A0X8JMN5</accession>
<dbReference type="HAMAP" id="MF_00902">
    <property type="entry name" value="TatC"/>
    <property type="match status" value="1"/>
</dbReference>
<keyword evidence="4 5" id="KW-0472">Membrane</keyword>
<feature type="transmembrane region" description="Helical" evidence="5">
    <location>
        <begin position="12"/>
        <end position="32"/>
    </location>
</feature>
<dbReference type="GO" id="GO:0065002">
    <property type="term" value="P:intracellular protein transmembrane transport"/>
    <property type="evidence" value="ECO:0007669"/>
    <property type="project" value="TreeGrafter"/>
</dbReference>
<dbReference type="PROSITE" id="PS01218">
    <property type="entry name" value="TATC"/>
    <property type="match status" value="1"/>
</dbReference>
<dbReference type="GO" id="GO:0043953">
    <property type="term" value="P:protein transport by the Tat complex"/>
    <property type="evidence" value="ECO:0007669"/>
    <property type="project" value="UniProtKB-UniRule"/>
</dbReference>
<comment type="subunit">
    <text evidence="5">Forms a complex with TatA.</text>
</comment>
<dbReference type="PANTHER" id="PTHR30371:SF0">
    <property type="entry name" value="SEC-INDEPENDENT PROTEIN TRANSLOCASE PROTEIN TATC, CHLOROPLASTIC-RELATED"/>
    <property type="match status" value="1"/>
</dbReference>
<dbReference type="GO" id="GO:0033281">
    <property type="term" value="C:TAT protein transport complex"/>
    <property type="evidence" value="ECO:0007669"/>
    <property type="project" value="UniProtKB-UniRule"/>
</dbReference>
<dbReference type="Proteomes" id="UP000069241">
    <property type="component" value="Chromosome"/>
</dbReference>
<keyword evidence="5" id="KW-1003">Cell membrane</keyword>